<gene>
    <name evidence="3" type="ORF">Tco_0799468</name>
</gene>
<keyword evidence="4" id="KW-1185">Reference proteome</keyword>
<dbReference type="Pfam" id="PF14111">
    <property type="entry name" value="DUF4283"/>
    <property type="match status" value="1"/>
</dbReference>
<feature type="region of interest" description="Disordered" evidence="1">
    <location>
        <begin position="1"/>
        <end position="110"/>
    </location>
</feature>
<feature type="domain" description="DUF4283" evidence="2">
    <location>
        <begin position="187"/>
        <end position="238"/>
    </location>
</feature>
<feature type="compositionally biased region" description="Basic and acidic residues" evidence="1">
    <location>
        <begin position="49"/>
        <end position="80"/>
    </location>
</feature>
<protein>
    <submittedName>
        <fullName evidence="3">Zinc knuckle CX2CX4HX4C containing protein</fullName>
    </submittedName>
</protein>
<proteinExistence type="predicted"/>
<dbReference type="EMBL" id="BQNB010011586">
    <property type="protein sequence ID" value="GJS92500.1"/>
    <property type="molecule type" value="Genomic_DNA"/>
</dbReference>
<accession>A0ABQ4ZU39</accession>
<reference evidence="3" key="2">
    <citation type="submission" date="2022-01" db="EMBL/GenBank/DDBJ databases">
        <authorList>
            <person name="Yamashiro T."/>
            <person name="Shiraishi A."/>
            <person name="Satake H."/>
            <person name="Nakayama K."/>
        </authorList>
    </citation>
    <scope>NUCLEOTIDE SEQUENCE</scope>
</reference>
<dbReference type="InterPro" id="IPR040256">
    <property type="entry name" value="At4g02000-like"/>
</dbReference>
<feature type="compositionally biased region" description="Basic residues" evidence="1">
    <location>
        <begin position="23"/>
        <end position="35"/>
    </location>
</feature>
<organism evidence="3 4">
    <name type="scientific">Tanacetum coccineum</name>
    <dbReference type="NCBI Taxonomy" id="301880"/>
    <lineage>
        <taxon>Eukaryota</taxon>
        <taxon>Viridiplantae</taxon>
        <taxon>Streptophyta</taxon>
        <taxon>Embryophyta</taxon>
        <taxon>Tracheophyta</taxon>
        <taxon>Spermatophyta</taxon>
        <taxon>Magnoliopsida</taxon>
        <taxon>eudicotyledons</taxon>
        <taxon>Gunneridae</taxon>
        <taxon>Pentapetalae</taxon>
        <taxon>asterids</taxon>
        <taxon>campanulids</taxon>
        <taxon>Asterales</taxon>
        <taxon>Asteraceae</taxon>
        <taxon>Asteroideae</taxon>
        <taxon>Anthemideae</taxon>
        <taxon>Anthemidinae</taxon>
        <taxon>Tanacetum</taxon>
    </lineage>
</organism>
<comment type="caution">
    <text evidence="3">The sequence shown here is derived from an EMBL/GenBank/DDBJ whole genome shotgun (WGS) entry which is preliminary data.</text>
</comment>
<evidence type="ECO:0000313" key="4">
    <source>
        <dbReference type="Proteomes" id="UP001151760"/>
    </source>
</evidence>
<evidence type="ECO:0000259" key="2">
    <source>
        <dbReference type="Pfam" id="PF14111"/>
    </source>
</evidence>
<evidence type="ECO:0000313" key="3">
    <source>
        <dbReference type="EMBL" id="GJS92500.1"/>
    </source>
</evidence>
<sequence length="285" mass="32262">MRSKRAIKPNKIFDNSVTDSSRNKNKQKNASKKKNSVSNEINDLMDMGDVDRGSDSGSNSEDRGNENIKNNHDSRIDENVLGKQDQQADVEKDMERVRDEGCLDADKDKIEPEKMGQNFKNIDDISDGVGKSYANMVTKDLKIVDNKLNYIPTEINEEGSKVVVFDEALVDKGSGQWRLTICGNFVGYKMSVHELRRWYSMFKFKDEVGMNKVLELGPWIVNNKPLFVKKWDPTIGLEKVEQTKIPLWVKLVNVPLEAWSSEGISALASSLGRPIIMNTMTAKKK</sequence>
<name>A0ABQ4ZU39_9ASTR</name>
<dbReference type="Proteomes" id="UP001151760">
    <property type="component" value="Unassembled WGS sequence"/>
</dbReference>
<dbReference type="PANTHER" id="PTHR31286:SF180">
    <property type="entry name" value="OS10G0362600 PROTEIN"/>
    <property type="match status" value="1"/>
</dbReference>
<evidence type="ECO:0000256" key="1">
    <source>
        <dbReference type="SAM" id="MobiDB-lite"/>
    </source>
</evidence>
<reference evidence="3" key="1">
    <citation type="journal article" date="2022" name="Int. J. Mol. Sci.">
        <title>Draft Genome of Tanacetum Coccineum: Genomic Comparison of Closely Related Tanacetum-Family Plants.</title>
        <authorList>
            <person name="Yamashiro T."/>
            <person name="Shiraishi A."/>
            <person name="Nakayama K."/>
            <person name="Satake H."/>
        </authorList>
    </citation>
    <scope>NUCLEOTIDE SEQUENCE</scope>
</reference>
<dbReference type="PANTHER" id="PTHR31286">
    <property type="entry name" value="GLYCINE-RICH CELL WALL STRUCTURAL PROTEIN 1.8-LIKE"/>
    <property type="match status" value="1"/>
</dbReference>
<feature type="compositionally biased region" description="Basic and acidic residues" evidence="1">
    <location>
        <begin position="89"/>
        <end position="110"/>
    </location>
</feature>
<dbReference type="InterPro" id="IPR025558">
    <property type="entry name" value="DUF4283"/>
</dbReference>